<accession>A0A9P7Y8C1</accession>
<dbReference type="Proteomes" id="UP000824998">
    <property type="component" value="Unassembled WGS sequence"/>
</dbReference>
<dbReference type="InterPro" id="IPR021842">
    <property type="entry name" value="DUF3435"/>
</dbReference>
<organism evidence="1 2">
    <name type="scientific">Amylocarpus encephaloides</name>
    <dbReference type="NCBI Taxonomy" id="45428"/>
    <lineage>
        <taxon>Eukaryota</taxon>
        <taxon>Fungi</taxon>
        <taxon>Dikarya</taxon>
        <taxon>Ascomycota</taxon>
        <taxon>Pezizomycotina</taxon>
        <taxon>Leotiomycetes</taxon>
        <taxon>Helotiales</taxon>
        <taxon>Helotiales incertae sedis</taxon>
        <taxon>Amylocarpus</taxon>
    </lineage>
</organism>
<sequence>DKPHADWEDIVIMINYILAYDEHQYRDERQRLQMILLLLIISDDEERLGAIVRSDCYRKEEESLTYQDVRLFLAPSKTEASSLRLKITYRNRKEERGNAKKRQVFLGGVKQEYFPRADHAHCIVTYFLSLAFMDNAIEAVLTPSDLFKLKNHGVYDIPLVFRQSVMSTPIFRRMEGIGSKRLSLNLPWSSTSAPNEIQRVVRMAGFEERFTLYNIRRGVNNSITDKLFGVDEDIQQLLTDREGLKARQRDMPQDLSEIKAELAGIRRKLSKRKEHLKKVGLKELRGKHFKDLPSLFLQLQLRPDTITESTTTQETIYRAYLVDSLYTQTGRAESMLTAVNALVVHCTGSKVLRSSTRPLIVTDNSGFTVQDSELLLELQHVTSPSLTWR</sequence>
<dbReference type="PANTHER" id="PTHR37535:SF4">
    <property type="entry name" value="FLUG DOMAIN-CONTAINING PROTEIN"/>
    <property type="match status" value="1"/>
</dbReference>
<evidence type="ECO:0000313" key="1">
    <source>
        <dbReference type="EMBL" id="KAG9228318.1"/>
    </source>
</evidence>
<dbReference type="Pfam" id="PF11917">
    <property type="entry name" value="DUF3435"/>
    <property type="match status" value="1"/>
</dbReference>
<reference evidence="1" key="1">
    <citation type="journal article" date="2021" name="IMA Fungus">
        <title>Genomic characterization of three marine fungi, including Emericellopsis atlantica sp. nov. with signatures of a generalist lifestyle and marine biomass degradation.</title>
        <authorList>
            <person name="Hagestad O.C."/>
            <person name="Hou L."/>
            <person name="Andersen J.H."/>
            <person name="Hansen E.H."/>
            <person name="Altermark B."/>
            <person name="Li C."/>
            <person name="Kuhnert E."/>
            <person name="Cox R.J."/>
            <person name="Crous P.W."/>
            <person name="Spatafora J.W."/>
            <person name="Lail K."/>
            <person name="Amirebrahimi M."/>
            <person name="Lipzen A."/>
            <person name="Pangilinan J."/>
            <person name="Andreopoulos W."/>
            <person name="Hayes R.D."/>
            <person name="Ng V."/>
            <person name="Grigoriev I.V."/>
            <person name="Jackson S.A."/>
            <person name="Sutton T.D.S."/>
            <person name="Dobson A.D.W."/>
            <person name="Rama T."/>
        </authorList>
    </citation>
    <scope>NUCLEOTIDE SEQUENCE</scope>
    <source>
        <strain evidence="1">TRa018bII</strain>
    </source>
</reference>
<protein>
    <submittedName>
        <fullName evidence="1">Uncharacterized protein</fullName>
    </submittedName>
</protein>
<comment type="caution">
    <text evidence="1">The sequence shown here is derived from an EMBL/GenBank/DDBJ whole genome shotgun (WGS) entry which is preliminary data.</text>
</comment>
<evidence type="ECO:0000313" key="2">
    <source>
        <dbReference type="Proteomes" id="UP000824998"/>
    </source>
</evidence>
<dbReference type="PANTHER" id="PTHR37535">
    <property type="entry name" value="FLUG DOMAIN PROTEIN"/>
    <property type="match status" value="1"/>
</dbReference>
<proteinExistence type="predicted"/>
<keyword evidence="2" id="KW-1185">Reference proteome</keyword>
<gene>
    <name evidence="1" type="ORF">BJ875DRAFT_389645</name>
</gene>
<dbReference type="AlphaFoldDB" id="A0A9P7Y8C1"/>
<feature type="non-terminal residue" evidence="1">
    <location>
        <position position="1"/>
    </location>
</feature>
<name>A0A9P7Y8C1_9HELO</name>
<dbReference type="EMBL" id="MU251979">
    <property type="protein sequence ID" value="KAG9228318.1"/>
    <property type="molecule type" value="Genomic_DNA"/>
</dbReference>
<dbReference type="OrthoDB" id="4485682at2759"/>